<dbReference type="EMBL" id="JACMSC010000017">
    <property type="protein sequence ID" value="KAG6480455.1"/>
    <property type="molecule type" value="Genomic_DNA"/>
</dbReference>
<evidence type="ECO:0000313" key="2">
    <source>
        <dbReference type="EMBL" id="KAG6480455.1"/>
    </source>
</evidence>
<protein>
    <submittedName>
        <fullName evidence="2">Uncharacterized protein</fullName>
    </submittedName>
</protein>
<proteinExistence type="predicted"/>
<feature type="region of interest" description="Disordered" evidence="1">
    <location>
        <begin position="36"/>
        <end position="59"/>
    </location>
</feature>
<name>A0A8J5F2K4_ZINOF</name>
<reference evidence="2 3" key="1">
    <citation type="submission" date="2020-08" db="EMBL/GenBank/DDBJ databases">
        <title>Plant Genome Project.</title>
        <authorList>
            <person name="Zhang R.-G."/>
        </authorList>
    </citation>
    <scope>NUCLEOTIDE SEQUENCE [LARGE SCALE GENOMIC DNA]</scope>
    <source>
        <tissue evidence="2">Rhizome</tissue>
    </source>
</reference>
<dbReference type="AlphaFoldDB" id="A0A8J5F2K4"/>
<dbReference type="Proteomes" id="UP000734854">
    <property type="component" value="Unassembled WGS sequence"/>
</dbReference>
<organism evidence="2 3">
    <name type="scientific">Zingiber officinale</name>
    <name type="common">Ginger</name>
    <name type="synonym">Amomum zingiber</name>
    <dbReference type="NCBI Taxonomy" id="94328"/>
    <lineage>
        <taxon>Eukaryota</taxon>
        <taxon>Viridiplantae</taxon>
        <taxon>Streptophyta</taxon>
        <taxon>Embryophyta</taxon>
        <taxon>Tracheophyta</taxon>
        <taxon>Spermatophyta</taxon>
        <taxon>Magnoliopsida</taxon>
        <taxon>Liliopsida</taxon>
        <taxon>Zingiberales</taxon>
        <taxon>Zingiberaceae</taxon>
        <taxon>Zingiber</taxon>
    </lineage>
</organism>
<evidence type="ECO:0000313" key="3">
    <source>
        <dbReference type="Proteomes" id="UP000734854"/>
    </source>
</evidence>
<comment type="caution">
    <text evidence="2">The sequence shown here is derived from an EMBL/GenBank/DDBJ whole genome shotgun (WGS) entry which is preliminary data.</text>
</comment>
<evidence type="ECO:0000256" key="1">
    <source>
        <dbReference type="SAM" id="MobiDB-lite"/>
    </source>
</evidence>
<feature type="compositionally biased region" description="Polar residues" evidence="1">
    <location>
        <begin position="36"/>
        <end position="49"/>
    </location>
</feature>
<sequence>MKRMQQLVDDTELRKKNFKPKEVMLPSSSVSSNIALKSSFSGPLQNDDPTPTKKRKGPLGSLEKAFNLNVRDELHFEIARLFTLEDYHSILLRILIMFVLNERFQYTVRNNLLVPQAHRSHYAKWSLRKLTANEPTMPRSDLEASVGSDIRGMPIKAAPFPQNLPRFPDAISIRKSLKPKDGISDRNPTRRYREEAFAAWRGERGGDLPSEATRDFYCQWLLLYL</sequence>
<accession>A0A8J5F2K4</accession>
<keyword evidence="3" id="KW-1185">Reference proteome</keyword>
<gene>
    <name evidence="2" type="ORF">ZIOFF_063955</name>
</gene>